<evidence type="ECO:0000256" key="14">
    <source>
        <dbReference type="SAM" id="SignalP"/>
    </source>
</evidence>
<accession>A0A914W0P9</accession>
<keyword evidence="15" id="KW-1185">Reference proteome</keyword>
<dbReference type="FunFam" id="1.10.630.10:FF:000238">
    <property type="entry name" value="Cytochrome P450 2A6"/>
    <property type="match status" value="1"/>
</dbReference>
<dbReference type="InterPro" id="IPR050182">
    <property type="entry name" value="Cytochrome_P450_fam2"/>
</dbReference>
<comment type="subcellular location">
    <subcellularLocation>
        <location evidence="3">Endoplasmic reticulum membrane</location>
        <topology evidence="3">Peripheral membrane protein</topology>
    </subcellularLocation>
    <subcellularLocation>
        <location evidence="2">Microsome membrane</location>
        <topology evidence="2">Peripheral membrane protein</topology>
    </subcellularLocation>
</comment>
<evidence type="ECO:0000256" key="11">
    <source>
        <dbReference type="ARBA" id="ARBA00023033"/>
    </source>
</evidence>
<proteinExistence type="inferred from homology"/>
<dbReference type="PANTHER" id="PTHR24300:SF403">
    <property type="entry name" value="CYTOCHROME P450 306A1"/>
    <property type="match status" value="1"/>
</dbReference>
<dbReference type="PANTHER" id="PTHR24300">
    <property type="entry name" value="CYTOCHROME P450 508A4-RELATED"/>
    <property type="match status" value="1"/>
</dbReference>
<evidence type="ECO:0000256" key="5">
    <source>
        <dbReference type="ARBA" id="ARBA00022617"/>
    </source>
</evidence>
<name>A0A914W0P9_9BILA</name>
<feature type="signal peptide" evidence="14">
    <location>
        <begin position="1"/>
        <end position="15"/>
    </location>
</feature>
<keyword evidence="10 13" id="KW-0408">Iron</keyword>
<evidence type="ECO:0000256" key="7">
    <source>
        <dbReference type="ARBA" id="ARBA00022824"/>
    </source>
</evidence>
<keyword evidence="5 13" id="KW-0349">Heme</keyword>
<keyword evidence="11" id="KW-0503">Monooxygenase</keyword>
<dbReference type="GO" id="GO:0016712">
    <property type="term" value="F:oxidoreductase activity, acting on paired donors, with incorporation or reduction of molecular oxygen, reduced flavin or flavoprotein as one donor, and incorporation of one atom of oxygen"/>
    <property type="evidence" value="ECO:0007669"/>
    <property type="project" value="TreeGrafter"/>
</dbReference>
<evidence type="ECO:0000313" key="15">
    <source>
        <dbReference type="Proteomes" id="UP000887566"/>
    </source>
</evidence>
<evidence type="ECO:0000256" key="4">
    <source>
        <dbReference type="ARBA" id="ARBA00010617"/>
    </source>
</evidence>
<evidence type="ECO:0000256" key="3">
    <source>
        <dbReference type="ARBA" id="ARBA00004406"/>
    </source>
</evidence>
<evidence type="ECO:0000256" key="8">
    <source>
        <dbReference type="ARBA" id="ARBA00022848"/>
    </source>
</evidence>
<sequence length="506" mass="58500">MAGWLLLLIAFTVFALWRWLTNKEVRDGPKLPPSPYGKIPLLGHLWRLNATKPFATIDAWSQQLGDVFSIYFGTDRVIVLSRNRVLKEAFLQQAANFSGRPDLFVHRSCWGVGHVISEGPVNVETRKFLLTVMREGGVSSGLNAHIQTRVDAEVGIMLNSIDEKLANGECDLDIEDTTFFVVGNVLTSMVLGRTYPHNSDEFRQNSAWLAKTTELMHRSSALTFLPWLRFAPPSGFGYWEMKRQAKAVNQMMTKDIENRIRTQEYKDVNKIDLTSAFLRKIDDVTQNKGRKQEVESKCYTTTKLARIMTEMFFAGIQTECNTFGWAFLYLIEHPDVQEKCRQQIWDEMGRDRRPQWEDRLKIPYLEAMVHEVQRCANIAPFAIFHKTFKDTVLDGYLVPANSMIMMNLWSTLRDPEYFPCPEEFRPERFLDEFGAVKERLESLLPYGIGSRICMGESLARIELFVIIGALLQRYRFYKIPGVQYSLEQNMELTIHAAKYKLRVEKL</sequence>
<evidence type="ECO:0000256" key="9">
    <source>
        <dbReference type="ARBA" id="ARBA00023002"/>
    </source>
</evidence>
<dbReference type="InterPro" id="IPR001128">
    <property type="entry name" value="Cyt_P450"/>
</dbReference>
<dbReference type="InterPro" id="IPR002401">
    <property type="entry name" value="Cyt_P450_E_grp-I"/>
</dbReference>
<dbReference type="GO" id="GO:0020037">
    <property type="term" value="F:heme binding"/>
    <property type="evidence" value="ECO:0007669"/>
    <property type="project" value="InterPro"/>
</dbReference>
<dbReference type="GO" id="GO:0006805">
    <property type="term" value="P:xenobiotic metabolic process"/>
    <property type="evidence" value="ECO:0007669"/>
    <property type="project" value="TreeGrafter"/>
</dbReference>
<organism evidence="15 16">
    <name type="scientific">Plectus sambesii</name>
    <dbReference type="NCBI Taxonomy" id="2011161"/>
    <lineage>
        <taxon>Eukaryota</taxon>
        <taxon>Metazoa</taxon>
        <taxon>Ecdysozoa</taxon>
        <taxon>Nematoda</taxon>
        <taxon>Chromadorea</taxon>
        <taxon>Plectida</taxon>
        <taxon>Plectina</taxon>
        <taxon>Plectoidea</taxon>
        <taxon>Plectidae</taxon>
        <taxon>Plectus</taxon>
    </lineage>
</organism>
<evidence type="ECO:0000256" key="12">
    <source>
        <dbReference type="ARBA" id="ARBA00023136"/>
    </source>
</evidence>
<dbReference type="GO" id="GO:0005506">
    <property type="term" value="F:iron ion binding"/>
    <property type="evidence" value="ECO:0007669"/>
    <property type="project" value="InterPro"/>
</dbReference>
<evidence type="ECO:0000313" key="16">
    <source>
        <dbReference type="WBParaSite" id="PSAMB.scaffold2794size21253.g19180.t1"/>
    </source>
</evidence>
<dbReference type="Gene3D" id="1.10.630.10">
    <property type="entry name" value="Cytochrome P450"/>
    <property type="match status" value="1"/>
</dbReference>
<evidence type="ECO:0000256" key="2">
    <source>
        <dbReference type="ARBA" id="ARBA00004174"/>
    </source>
</evidence>
<dbReference type="GO" id="GO:0006082">
    <property type="term" value="P:organic acid metabolic process"/>
    <property type="evidence" value="ECO:0007669"/>
    <property type="project" value="TreeGrafter"/>
</dbReference>
<dbReference type="WBParaSite" id="PSAMB.scaffold2794size21253.g19180.t1">
    <property type="protein sequence ID" value="PSAMB.scaffold2794size21253.g19180.t1"/>
    <property type="gene ID" value="PSAMB.scaffold2794size21253.g19180"/>
</dbReference>
<evidence type="ECO:0000256" key="6">
    <source>
        <dbReference type="ARBA" id="ARBA00022723"/>
    </source>
</evidence>
<protein>
    <submittedName>
        <fullName evidence="16">Cytochrome P450</fullName>
    </submittedName>
</protein>
<comment type="cofactor">
    <cofactor evidence="1 13">
        <name>heme</name>
        <dbReference type="ChEBI" id="CHEBI:30413"/>
    </cofactor>
</comment>
<evidence type="ECO:0000256" key="1">
    <source>
        <dbReference type="ARBA" id="ARBA00001971"/>
    </source>
</evidence>
<dbReference type="PRINTS" id="PR00463">
    <property type="entry name" value="EP450I"/>
</dbReference>
<keyword evidence="7" id="KW-0256">Endoplasmic reticulum</keyword>
<keyword evidence="6 13" id="KW-0479">Metal-binding</keyword>
<keyword evidence="9" id="KW-0560">Oxidoreductase</keyword>
<dbReference type="PRINTS" id="PR00385">
    <property type="entry name" value="P450"/>
</dbReference>
<feature type="binding site" description="axial binding residue" evidence="13">
    <location>
        <position position="453"/>
    </location>
    <ligand>
        <name>heme</name>
        <dbReference type="ChEBI" id="CHEBI:30413"/>
    </ligand>
    <ligandPart>
        <name>Fe</name>
        <dbReference type="ChEBI" id="CHEBI:18248"/>
    </ligandPart>
</feature>
<dbReference type="Pfam" id="PF00067">
    <property type="entry name" value="p450"/>
    <property type="match status" value="1"/>
</dbReference>
<keyword evidence="14" id="KW-0732">Signal</keyword>
<comment type="similarity">
    <text evidence="4">Belongs to the cytochrome P450 family.</text>
</comment>
<dbReference type="InterPro" id="IPR036396">
    <property type="entry name" value="Cyt_P450_sf"/>
</dbReference>
<dbReference type="Proteomes" id="UP000887566">
    <property type="component" value="Unplaced"/>
</dbReference>
<dbReference type="SUPFAM" id="SSF48264">
    <property type="entry name" value="Cytochrome P450"/>
    <property type="match status" value="1"/>
</dbReference>
<evidence type="ECO:0000256" key="10">
    <source>
        <dbReference type="ARBA" id="ARBA00023004"/>
    </source>
</evidence>
<reference evidence="16" key="1">
    <citation type="submission" date="2022-11" db="UniProtKB">
        <authorList>
            <consortium name="WormBaseParasite"/>
        </authorList>
    </citation>
    <scope>IDENTIFICATION</scope>
</reference>
<keyword evidence="12" id="KW-0472">Membrane</keyword>
<dbReference type="AlphaFoldDB" id="A0A914W0P9"/>
<dbReference type="GO" id="GO:0005789">
    <property type="term" value="C:endoplasmic reticulum membrane"/>
    <property type="evidence" value="ECO:0007669"/>
    <property type="project" value="UniProtKB-SubCell"/>
</dbReference>
<dbReference type="GO" id="GO:0008395">
    <property type="term" value="F:steroid hydroxylase activity"/>
    <property type="evidence" value="ECO:0007669"/>
    <property type="project" value="TreeGrafter"/>
</dbReference>
<feature type="chain" id="PRO_5036767053" evidence="14">
    <location>
        <begin position="16"/>
        <end position="506"/>
    </location>
</feature>
<keyword evidence="8" id="KW-0492">Microsome</keyword>
<evidence type="ECO:0000256" key="13">
    <source>
        <dbReference type="PIRSR" id="PIRSR602401-1"/>
    </source>
</evidence>